<dbReference type="Proteomes" id="UP000431901">
    <property type="component" value="Unassembled WGS sequence"/>
</dbReference>
<proteinExistence type="predicted"/>
<evidence type="ECO:0000313" key="1">
    <source>
        <dbReference type="EMBL" id="MXQ67719.1"/>
    </source>
</evidence>
<protein>
    <submittedName>
        <fullName evidence="1">Uncharacterized protein</fullName>
    </submittedName>
</protein>
<gene>
    <name evidence="1" type="ORF">GQ466_27240</name>
</gene>
<dbReference type="AlphaFoldDB" id="A0A6I4WA47"/>
<keyword evidence="2" id="KW-1185">Reference proteome</keyword>
<comment type="caution">
    <text evidence="1">The sequence shown here is derived from an EMBL/GenBank/DDBJ whole genome shotgun (WGS) entry which is preliminary data.</text>
</comment>
<dbReference type="RefSeq" id="WP_161105905.1">
    <property type="nucleotide sequence ID" value="NZ_JBHLYI010000011.1"/>
</dbReference>
<evidence type="ECO:0000313" key="2">
    <source>
        <dbReference type="Proteomes" id="UP000431901"/>
    </source>
</evidence>
<name>A0A6I4WA47_9ACTN</name>
<dbReference type="EMBL" id="WUTW01000008">
    <property type="protein sequence ID" value="MXQ67719.1"/>
    <property type="molecule type" value="Genomic_DNA"/>
</dbReference>
<dbReference type="OrthoDB" id="4556966at2"/>
<sequence length="148" mass="16178">MTFRTPDEPTEHGGNEHDDIIVVFFGSVLHAYTRRDMLADGSLVAVPEPLARMGGFFAPVAITRAAWSAVADPHAAPAPDDPGRPLTGYERAYVVRLLRVANFAVHRDETGSNEVQFRFSRADEPLYLHVGPGDDGDIVFTIMTGADR</sequence>
<reference evidence="1 2" key="1">
    <citation type="submission" date="2019-12" db="EMBL/GenBank/DDBJ databases">
        <title>Nocardia macrotermitis sp. nov. and Nocardia aurantia sp. nov., isolated from the gut of the fungus growing-termite Macrotermes natalensis.</title>
        <authorList>
            <person name="Christine B."/>
            <person name="Rene B."/>
        </authorList>
    </citation>
    <scope>NUCLEOTIDE SEQUENCE [LARGE SCALE GENOMIC DNA]</scope>
    <source>
        <strain evidence="1 2">DSM 102126</strain>
    </source>
</reference>
<organism evidence="1 2">
    <name type="scientific">Actinomadura rayongensis</name>
    <dbReference type="NCBI Taxonomy" id="1429076"/>
    <lineage>
        <taxon>Bacteria</taxon>
        <taxon>Bacillati</taxon>
        <taxon>Actinomycetota</taxon>
        <taxon>Actinomycetes</taxon>
        <taxon>Streptosporangiales</taxon>
        <taxon>Thermomonosporaceae</taxon>
        <taxon>Actinomadura</taxon>
    </lineage>
</organism>
<accession>A0A6I4WA47</accession>